<feature type="non-terminal residue" evidence="4">
    <location>
        <position position="1067"/>
    </location>
</feature>
<dbReference type="InterPro" id="IPR022263">
    <property type="entry name" value="KxYKxGKxW"/>
</dbReference>
<keyword evidence="1" id="KW-0732">Signal</keyword>
<feature type="region of interest" description="Disordered" evidence="2">
    <location>
        <begin position="1036"/>
        <end position="1067"/>
    </location>
</feature>
<dbReference type="Gene3D" id="2.60.40.4140">
    <property type="match status" value="2"/>
</dbReference>
<dbReference type="Gene3D" id="3.10.20.890">
    <property type="match status" value="2"/>
</dbReference>
<feature type="domain" description="Atypical Rib" evidence="3">
    <location>
        <begin position="718"/>
        <end position="779"/>
    </location>
</feature>
<feature type="region of interest" description="Disordered" evidence="2">
    <location>
        <begin position="118"/>
        <end position="152"/>
    </location>
</feature>
<dbReference type="Proteomes" id="UP000194008">
    <property type="component" value="Unassembled WGS sequence"/>
</dbReference>
<dbReference type="NCBIfam" id="TIGR04224">
    <property type="entry name" value="ser_adhes_Nterm"/>
    <property type="match status" value="1"/>
</dbReference>
<dbReference type="InterPro" id="IPR044024">
    <property type="entry name" value="aRib"/>
</dbReference>
<feature type="compositionally biased region" description="Low complexity" evidence="2">
    <location>
        <begin position="119"/>
        <end position="152"/>
    </location>
</feature>
<comment type="caution">
    <text evidence="4">The sequence shown here is derived from an EMBL/GenBank/DDBJ whole genome shotgun (WGS) entry which is preliminary data.</text>
</comment>
<gene>
    <name evidence="4" type="ORF">B7709_03685</name>
</gene>
<evidence type="ECO:0000259" key="3">
    <source>
        <dbReference type="Pfam" id="PF18938"/>
    </source>
</evidence>
<evidence type="ECO:0000313" key="5">
    <source>
        <dbReference type="Proteomes" id="UP000194008"/>
    </source>
</evidence>
<dbReference type="RefSeq" id="WP_162279154.1">
    <property type="nucleotide sequence ID" value="NZ_NCUW01000028.1"/>
</dbReference>
<feature type="domain" description="Atypical Rib" evidence="3">
    <location>
        <begin position="498"/>
        <end position="566"/>
    </location>
</feature>
<evidence type="ECO:0000256" key="2">
    <source>
        <dbReference type="SAM" id="MobiDB-lite"/>
    </source>
</evidence>
<reference evidence="4 5" key="1">
    <citation type="journal article" date="2016" name="Eur. J. Clin. Microbiol. Infect. Dis.">
        <title>Whole genome sequencing as a tool for phylogenetic analysis of clinical strains of Mitis group streptococci.</title>
        <authorList>
            <person name="Rasmussen L.H."/>
            <person name="Dargis R."/>
            <person name="Hojholt K."/>
            <person name="Christensen J.J."/>
            <person name="Skovgaard O."/>
            <person name="Justesen U.S."/>
            <person name="Rosenvinge F.S."/>
            <person name="Moser C."/>
            <person name="Lukjancenko O."/>
            <person name="Rasmussen S."/>
            <person name="Nielsen X.C."/>
        </authorList>
    </citation>
    <scope>NUCLEOTIDE SEQUENCE [LARGE SCALE GENOMIC DNA]</scope>
    <source>
        <strain evidence="4 5">Y_5914_11</strain>
    </source>
</reference>
<sequence>MFFRRQRGEYRETDRITRYKLIKSGKHWLRASTSLFGLFKVMRGGVDATQVKTELVEDQASQKLTALDLLKGVAATGTILGGFAATQTRVYANDTVAVEKTVESKDILATRNTVVLGETSTSDSETSASLSTSVSESTSLSESVSNSSSASASVSTSTSLSVSISNSTSFSESVSTSASASQSISGSNVSVVSSLSVEQSGSTTAIDQQPSTSKEAKNLEIDSAELKITEITGKNSVSGVQSTSVTTSLIEAAAVALASSEVTAKQQEENRRKLTNLSAEIGDYLAKAVDLPNTDSALAKANAAVTEIEKALADPTSDLTTVVQKATSARNSIVNAVLAANSGVRDARNGAEIARGAHSRAASKPPTISMPSTITIYNDESVNYQIRLNDDKGMDKITASPSNAIITGLNAPNYPATKKRGYGDLYTYDRWGNQTGAQRTYTINIMGTVGRENGTWKPYKPGTYVLEYTVTDIHGLTATARTNVHIKGFNERHNPVSGDTVIVKNPSSLTKSERDQVLEKFKEKNQSLLSGSDFTKDGVTGTISVAENGNITITYRDNTTTVIPANVDAVPVPSATVTRNGQTLTPVNGNYVVYAGDDIQINFTATDNSGQLSEFKIVSNEDANGSALKNNFFEDNKYGTGTVEHLTGNITATTASPARITVRAHLNDNLEYDKNGRNSWQRNAVATDKAGNKNSAGNASPGNVRIVQGRLTDIMEGVAPTETFQVENVSELKPQEKTRILTAVEKLNNKQEKRIDSFTISNNGTVTIIYKDKTTDTFTVKLSDSEYKSSSTSTSLSQRQSTSASVSASTSASVSASTSASVSASTSASKSASTSASASASTSASASASTSASVSASTSASESASTSASVSASTSASASASTSASASASTSASVSASTSASASASTSASVSASTSASVSASTSASVSASTSASASASTSASASASTSASASASTSASVSASTSASVSASTSASASASTSASVSASTSASASASTSASVSASTSASASASTSASVSASTSASVSASTSASVSASTSASASASTSASVSASTSASVSASTSASVSASTS</sequence>
<dbReference type="AlphaFoldDB" id="A0A1X1IZJ1"/>
<dbReference type="InterPro" id="IPR026465">
    <property type="entry name" value="Ser_adhes_glycop_N"/>
</dbReference>
<feature type="region of interest" description="Disordered" evidence="2">
    <location>
        <begin position="788"/>
        <end position="809"/>
    </location>
</feature>
<dbReference type="NCBIfam" id="TIGR03715">
    <property type="entry name" value="KxYKxGKxW"/>
    <property type="match status" value="1"/>
</dbReference>
<dbReference type="PANTHER" id="PTHR13328:SF4">
    <property type="entry name" value="NEGATIVE ELONGATION FACTOR A"/>
    <property type="match status" value="1"/>
</dbReference>
<dbReference type="InterPro" id="IPR052828">
    <property type="entry name" value="NELF-A_domain"/>
</dbReference>
<feature type="compositionally biased region" description="Low complexity" evidence="2">
    <location>
        <begin position="789"/>
        <end position="809"/>
    </location>
</feature>
<dbReference type="Pfam" id="PF18938">
    <property type="entry name" value="aRib"/>
    <property type="match status" value="2"/>
</dbReference>
<proteinExistence type="predicted"/>
<dbReference type="PANTHER" id="PTHR13328">
    <property type="entry name" value="NEGATIVE ELONGATION FACTOR A NELF-A"/>
    <property type="match status" value="1"/>
</dbReference>
<dbReference type="Pfam" id="PF19258">
    <property type="entry name" value="KxYKxGKxW_sig"/>
    <property type="match status" value="1"/>
</dbReference>
<name>A0A1X1IZJ1_STROR</name>
<dbReference type="EMBL" id="NCUW01000028">
    <property type="protein sequence ID" value="ORO78469.1"/>
    <property type="molecule type" value="Genomic_DNA"/>
</dbReference>
<protein>
    <recommendedName>
        <fullName evidence="3">Atypical Rib domain-containing protein</fullName>
    </recommendedName>
</protein>
<evidence type="ECO:0000313" key="4">
    <source>
        <dbReference type="EMBL" id="ORO78469.1"/>
    </source>
</evidence>
<evidence type="ECO:0000256" key="1">
    <source>
        <dbReference type="ARBA" id="ARBA00022729"/>
    </source>
</evidence>
<organism evidence="4 5">
    <name type="scientific">Streptococcus oralis subsp. dentisani</name>
    <dbReference type="NCBI Taxonomy" id="1458253"/>
    <lineage>
        <taxon>Bacteria</taxon>
        <taxon>Bacillati</taxon>
        <taxon>Bacillota</taxon>
        <taxon>Bacilli</taxon>
        <taxon>Lactobacillales</taxon>
        <taxon>Streptococcaceae</taxon>
        <taxon>Streptococcus</taxon>
    </lineage>
</organism>
<accession>A0A1X1IZJ1</accession>